<proteinExistence type="predicted"/>
<dbReference type="Proteomes" id="UP001310387">
    <property type="component" value="Unassembled WGS sequence"/>
</dbReference>
<dbReference type="EMBL" id="JBAGLP010000116">
    <property type="protein sequence ID" value="MEG3614763.1"/>
    <property type="molecule type" value="Genomic_DNA"/>
</dbReference>
<reference evidence="3" key="2">
    <citation type="submission" date="2024-02" db="EMBL/GenBank/DDBJ databases">
        <authorList>
            <person name="Prathaban M."/>
            <person name="Mythili R."/>
            <person name="Sharmila Devi N."/>
            <person name="Sobanaa M."/>
            <person name="Prathiviraj R."/>
            <person name="Selvin J."/>
        </authorList>
    </citation>
    <scope>NUCLEOTIDE SEQUENCE</scope>
    <source>
        <strain evidence="3">MP1014</strain>
    </source>
</reference>
<evidence type="ECO:0000313" key="4">
    <source>
        <dbReference type="Proteomes" id="UP001310387"/>
    </source>
</evidence>
<gene>
    <name evidence="3" type="ORF">V5O49_06465</name>
</gene>
<keyword evidence="4" id="KW-1185">Reference proteome</keyword>
<feature type="region of interest" description="Disordered" evidence="1">
    <location>
        <begin position="1"/>
        <end position="65"/>
    </location>
</feature>
<organism evidence="3 4">
    <name type="scientific">Isoptericola haloaureus</name>
    <dbReference type="NCBI Taxonomy" id="1542902"/>
    <lineage>
        <taxon>Bacteria</taxon>
        <taxon>Bacillati</taxon>
        <taxon>Actinomycetota</taxon>
        <taxon>Actinomycetes</taxon>
        <taxon>Micrococcales</taxon>
        <taxon>Promicromonosporaceae</taxon>
        <taxon>Isoptericola</taxon>
    </lineage>
</organism>
<feature type="transmembrane region" description="Helical" evidence="2">
    <location>
        <begin position="87"/>
        <end position="106"/>
    </location>
</feature>
<keyword evidence="2" id="KW-1133">Transmembrane helix</keyword>
<evidence type="ECO:0000313" key="3">
    <source>
        <dbReference type="EMBL" id="MEG3614763.1"/>
    </source>
</evidence>
<evidence type="ECO:0000256" key="2">
    <source>
        <dbReference type="SAM" id="Phobius"/>
    </source>
</evidence>
<sequence length="449" mass="47344">MSTHPVDERLARLAPAESPDPERFAAAWSHVTEAVADPHGPTSARSAPTAPGGSSASHRLDLDAHPDDAVVPLDAARRARRRRGRRWTLAAAVAGVVGVAGAAVVLSPIGPDVAPAWLSSPAQSCADRVPEIADLEAVVGDVAWQTIGRSTAGTDVEIVADPEMRRAGACLVSHDDGTVTTASWMLPGDAPDADEVRPQGQVTEQGTFVWGFAGQDVTSVDVEARWRDRDRGAFVGAFLDDGTWWAHIVGAEDLPQDAEIRVHATLGDGTTTTVSLDDAWPGADAWNPLAAQRRAECRSTRDWQTGERVDPVLEDRRGDLGLTLYANVDSRRMSACIQEAEPPYEKLSGLGSSGRSLNPADNEAWAVSAGGSGPNQIAVGVAGDDVETLQVTTGTGEVLAAHVSNGYWAVWGPDGSSDQSVDPADLWQDATIQWLLTDGSRSLTGPLFP</sequence>
<reference evidence="3" key="1">
    <citation type="journal article" date="2024" name="Antonie Van Leeuwenhoek">
        <title>Isoptericola haloaureus sp. nov., a dimorphic actinobacterium isolated from mangrove sediments of southeast India, implicating biosaline agricultural significance through nitrogen fixation and salt tolerance genes.</title>
        <authorList>
            <person name="Prathaban M."/>
            <person name="Prathiviraj R."/>
            <person name="Ravichandran M."/>
            <person name="Natarajan S.D."/>
            <person name="Sobanaa M."/>
            <person name="Hari Krishna Kumar S."/>
            <person name="Chandrasekar V."/>
            <person name="Selvin J."/>
        </authorList>
    </citation>
    <scope>NUCLEOTIDE SEQUENCE</scope>
    <source>
        <strain evidence="3">MP1014</strain>
    </source>
</reference>
<keyword evidence="2" id="KW-0812">Transmembrane</keyword>
<feature type="compositionally biased region" description="Low complexity" evidence="1">
    <location>
        <begin position="43"/>
        <end position="57"/>
    </location>
</feature>
<name>A0ABU7Z5M7_9MICO</name>
<comment type="caution">
    <text evidence="3">The sequence shown here is derived from an EMBL/GenBank/DDBJ whole genome shotgun (WGS) entry which is preliminary data.</text>
</comment>
<keyword evidence="2" id="KW-0472">Membrane</keyword>
<dbReference type="RefSeq" id="WP_332901518.1">
    <property type="nucleotide sequence ID" value="NZ_JBAGLP010000116.1"/>
</dbReference>
<evidence type="ECO:0000256" key="1">
    <source>
        <dbReference type="SAM" id="MobiDB-lite"/>
    </source>
</evidence>
<feature type="compositionally biased region" description="Basic and acidic residues" evidence="1">
    <location>
        <begin position="1"/>
        <end position="11"/>
    </location>
</feature>
<protein>
    <submittedName>
        <fullName evidence="3">Uncharacterized protein</fullName>
    </submittedName>
</protein>
<accession>A0ABU7Z5M7</accession>